<accession>A0AAX3G2S3</accession>
<organism evidence="3 4">
    <name type="scientific">Pseudomonas chlororaphis</name>
    <dbReference type="NCBI Taxonomy" id="587753"/>
    <lineage>
        <taxon>Bacteria</taxon>
        <taxon>Pseudomonadati</taxon>
        <taxon>Pseudomonadota</taxon>
        <taxon>Gammaproteobacteria</taxon>
        <taxon>Pseudomonadales</taxon>
        <taxon>Pseudomonadaceae</taxon>
        <taxon>Pseudomonas</taxon>
    </lineage>
</organism>
<dbReference type="Pfam" id="PF03109">
    <property type="entry name" value="ABC1"/>
    <property type="match status" value="1"/>
</dbReference>
<dbReference type="EMBL" id="LR134334">
    <property type="protein sequence ID" value="VEF76746.1"/>
    <property type="molecule type" value="Genomic_DNA"/>
</dbReference>
<dbReference type="SUPFAM" id="SSF56112">
    <property type="entry name" value="Protein kinase-like (PK-like)"/>
    <property type="match status" value="1"/>
</dbReference>
<dbReference type="AlphaFoldDB" id="A0AAX3G2S3"/>
<evidence type="ECO:0000259" key="2">
    <source>
        <dbReference type="Pfam" id="PF03109"/>
    </source>
</evidence>
<dbReference type="Gene3D" id="3.90.1200.10">
    <property type="match status" value="1"/>
</dbReference>
<dbReference type="Proteomes" id="UP000277437">
    <property type="component" value="Chromosome"/>
</dbReference>
<sequence>MNYDARPFGSRISSGSQRHPSFAIQGQEPYMLHLRSFTRTLHRQQINGVTFHFDPSHRHELDRLIRHFFAKPEQYPTLDIPEDTRGVFLLEGERQWVLKRNRLTHWKKQLQNFLGLKRSFGLHDLTNEFINLSVVSGKSALSPQVSAFGYKGRFPFLREEYLLVGFWADHCSVDDRLLAHPEQAETLLAAIFRLFGQMLDDDFVHMDPHPKNILVAADGRLRLIDFECCALSVLDRDFSLGFLLGYFYRFWFRRFISQQDYDRLCEAYLNEAQPNLDRAIFQPVYQRFRDQNVSRSTRYRILTCARAQAAFQREISGPRGQSTTPLNRS</sequence>
<reference evidence="3 4" key="1">
    <citation type="submission" date="2018-12" db="EMBL/GenBank/DDBJ databases">
        <authorList>
            <consortium name="Pathogen Informatics"/>
        </authorList>
    </citation>
    <scope>NUCLEOTIDE SEQUENCE [LARGE SCALE GENOMIC DNA]</scope>
    <source>
        <strain evidence="3 4">NCTC7357</strain>
    </source>
</reference>
<dbReference type="InterPro" id="IPR004147">
    <property type="entry name" value="ABC1_dom"/>
</dbReference>
<gene>
    <name evidence="3" type="ORF">NCTC7357_05123</name>
</gene>
<dbReference type="InterPro" id="IPR011009">
    <property type="entry name" value="Kinase-like_dom_sf"/>
</dbReference>
<name>A0AAX3G2S3_9PSED</name>
<evidence type="ECO:0000313" key="4">
    <source>
        <dbReference type="Proteomes" id="UP000277437"/>
    </source>
</evidence>
<evidence type="ECO:0000256" key="1">
    <source>
        <dbReference type="SAM" id="MobiDB-lite"/>
    </source>
</evidence>
<feature type="region of interest" description="Disordered" evidence="1">
    <location>
        <begin position="1"/>
        <end position="20"/>
    </location>
</feature>
<proteinExistence type="predicted"/>
<evidence type="ECO:0000313" key="3">
    <source>
        <dbReference type="EMBL" id="VEF76746.1"/>
    </source>
</evidence>
<protein>
    <submittedName>
        <fullName evidence="3">Phosphotransferase enzyme family</fullName>
    </submittedName>
</protein>
<feature type="domain" description="ABC1 atypical kinase-like" evidence="2">
    <location>
        <begin position="162"/>
        <end position="226"/>
    </location>
</feature>